<name>A0A3R6YEE3_9STRA</name>
<dbReference type="InterPro" id="IPR036282">
    <property type="entry name" value="Glutathione-S-Trfase_C_sf"/>
</dbReference>
<dbReference type="SUPFAM" id="SSF52833">
    <property type="entry name" value="Thioredoxin-like"/>
    <property type="match status" value="2"/>
</dbReference>
<dbReference type="VEuPathDB" id="FungiDB:H310_01368"/>
<accession>A0A3R6YEE3</accession>
<evidence type="ECO:0000313" key="3">
    <source>
        <dbReference type="EMBL" id="RHY33473.1"/>
    </source>
</evidence>
<feature type="domain" description="GST N-terminal" evidence="1">
    <location>
        <begin position="24"/>
        <end position="103"/>
    </location>
</feature>
<dbReference type="Proteomes" id="UP000285060">
    <property type="component" value="Unassembled WGS sequence"/>
</dbReference>
<dbReference type="SUPFAM" id="SSF47616">
    <property type="entry name" value="GST C-terminal domain-like"/>
    <property type="match status" value="2"/>
</dbReference>
<feature type="domain" description="GST N-terminal" evidence="1">
    <location>
        <begin position="251"/>
        <end position="330"/>
    </location>
</feature>
<feature type="domain" description="GST C-terminal" evidence="2">
    <location>
        <begin position="84"/>
        <end position="236"/>
    </location>
</feature>
<proteinExistence type="predicted"/>
<dbReference type="InterPro" id="IPR050983">
    <property type="entry name" value="GST_Omega/HSP26"/>
</dbReference>
<dbReference type="EMBL" id="QUSY01000074">
    <property type="protein sequence ID" value="RHY33473.1"/>
    <property type="molecule type" value="Genomic_DNA"/>
</dbReference>
<dbReference type="InterPro" id="IPR010987">
    <property type="entry name" value="Glutathione-S-Trfase_C-like"/>
</dbReference>
<evidence type="ECO:0000259" key="2">
    <source>
        <dbReference type="PROSITE" id="PS50405"/>
    </source>
</evidence>
<evidence type="ECO:0000313" key="4">
    <source>
        <dbReference type="Proteomes" id="UP000285060"/>
    </source>
</evidence>
<evidence type="ECO:0008006" key="5">
    <source>
        <dbReference type="Google" id="ProtNLM"/>
    </source>
</evidence>
<dbReference type="GO" id="GO:0005737">
    <property type="term" value="C:cytoplasm"/>
    <property type="evidence" value="ECO:0007669"/>
    <property type="project" value="TreeGrafter"/>
</dbReference>
<dbReference type="InterPro" id="IPR041695">
    <property type="entry name" value="GST_C_5"/>
</dbReference>
<dbReference type="PANTHER" id="PTHR43968:SF6">
    <property type="entry name" value="GLUTATHIONE S-TRANSFERASE OMEGA"/>
    <property type="match status" value="1"/>
</dbReference>
<dbReference type="Gene3D" id="3.40.30.10">
    <property type="entry name" value="Glutaredoxin"/>
    <property type="match status" value="2"/>
</dbReference>
<organism evidence="3 4">
    <name type="scientific">Aphanomyces invadans</name>
    <dbReference type="NCBI Taxonomy" id="157072"/>
    <lineage>
        <taxon>Eukaryota</taxon>
        <taxon>Sar</taxon>
        <taxon>Stramenopiles</taxon>
        <taxon>Oomycota</taxon>
        <taxon>Saprolegniomycetes</taxon>
        <taxon>Saprolegniales</taxon>
        <taxon>Verrucalvaceae</taxon>
        <taxon>Aphanomyces</taxon>
    </lineage>
</organism>
<dbReference type="PROSITE" id="PS50404">
    <property type="entry name" value="GST_NTER"/>
    <property type="match status" value="2"/>
</dbReference>
<gene>
    <name evidence="3" type="ORF">DYB32_001636</name>
</gene>
<keyword evidence="4" id="KW-1185">Reference proteome</keyword>
<reference evidence="3 4" key="1">
    <citation type="submission" date="2018-08" db="EMBL/GenBank/DDBJ databases">
        <title>Aphanomyces genome sequencing and annotation.</title>
        <authorList>
            <person name="Minardi D."/>
            <person name="Oidtmann B."/>
            <person name="Van Der Giezen M."/>
            <person name="Studholme D.J."/>
        </authorList>
    </citation>
    <scope>NUCLEOTIDE SEQUENCE [LARGE SCALE GENOMIC DNA]</scope>
    <source>
        <strain evidence="3 4">NJM0002</strain>
    </source>
</reference>
<dbReference type="Pfam" id="PF16865">
    <property type="entry name" value="GST_C_5"/>
    <property type="match status" value="2"/>
</dbReference>
<protein>
    <recommendedName>
        <fullName evidence="5">GST N-terminal domain-containing protein</fullName>
    </recommendedName>
</protein>
<dbReference type="Pfam" id="PF13409">
    <property type="entry name" value="GST_N_2"/>
    <property type="match status" value="2"/>
</dbReference>
<feature type="domain" description="GST C-terminal" evidence="2">
    <location>
        <begin position="311"/>
        <end position="460"/>
    </location>
</feature>
<dbReference type="VEuPathDB" id="FungiDB:H310_01367"/>
<dbReference type="InterPro" id="IPR036249">
    <property type="entry name" value="Thioredoxin-like_sf"/>
</dbReference>
<dbReference type="PANTHER" id="PTHR43968">
    <property type="match status" value="1"/>
</dbReference>
<dbReference type="InterPro" id="IPR004045">
    <property type="entry name" value="Glutathione_S-Trfase_N"/>
</dbReference>
<evidence type="ECO:0000259" key="1">
    <source>
        <dbReference type="PROSITE" id="PS50404"/>
    </source>
</evidence>
<dbReference type="AlphaFoldDB" id="A0A3R6YEE3"/>
<comment type="caution">
    <text evidence="3">The sequence shown here is derived from an EMBL/GenBank/DDBJ whole genome shotgun (WGS) entry which is preliminary data.</text>
</comment>
<dbReference type="Gene3D" id="1.20.1050.10">
    <property type="match status" value="2"/>
</dbReference>
<dbReference type="CDD" id="cd00570">
    <property type="entry name" value="GST_N_family"/>
    <property type="match status" value="2"/>
</dbReference>
<dbReference type="InterPro" id="IPR040079">
    <property type="entry name" value="Glutathione_S-Trfase"/>
</dbReference>
<sequence>MPYDTAAFESLSASELDAFKQKDGKLHLFSNIACPYGHRALWTAVEVNAPFHVIEVSLANPPPAYSDKFNRYGTVPYLLSNGNPIYESAIIAQYLDTKFGNGEIFRRNNPEEAALAQLAAAKFEAGPLYQLLRKFTDENVAELKESLAEVEAVYRINGAEYRSQGPYLLGNTLSNTEILTATVLFRFEIVLKHYHNFDLLTDFPLLAAALAAVKTRSAFQQTIREPQVYIDMYAKFVNNEAELDGFKQKDGKVHLFNNIICPFGHRALWTAVEANAPFHVVEVSLADMPAAYIERFNRFGTVPYLLSNGTPIYESAIIAQYLDTKFGNGEIFRHHDPEEAALSQLAAAKFEVGPFYQDENVEALKETLTDVETIYRVHAAAYRSSGPFLLGSKLGGAEILIVPFLFRFEILLKHYRNIDLLSGFPLLQAVLAAARTRSAFQDTIRDAQFYIDAYAKYANK</sequence>
<dbReference type="SFLD" id="SFLDS00019">
    <property type="entry name" value="Glutathione_Transferase_(cytos"/>
    <property type="match status" value="2"/>
</dbReference>
<dbReference type="PROSITE" id="PS50405">
    <property type="entry name" value="GST_CTER"/>
    <property type="match status" value="2"/>
</dbReference>